<keyword evidence="6" id="KW-0547">Nucleotide-binding</keyword>
<dbReference type="InterPro" id="IPR002646">
    <property type="entry name" value="PolA_pol_head_dom"/>
</dbReference>
<evidence type="ECO:0000259" key="9">
    <source>
        <dbReference type="Pfam" id="PF01743"/>
    </source>
</evidence>
<dbReference type="Gene3D" id="3.30.460.10">
    <property type="entry name" value="Beta Polymerase, domain 2"/>
    <property type="match status" value="1"/>
</dbReference>
<feature type="domain" description="tRNA nucleotidyltransferase/poly(A) polymerase RNA and SrmB- binding" evidence="11">
    <location>
        <begin position="171"/>
        <end position="237"/>
    </location>
</feature>
<reference evidence="12" key="1">
    <citation type="submission" date="2020-10" db="EMBL/GenBank/DDBJ databases">
        <authorList>
            <person name="Gilroy R."/>
        </authorList>
    </citation>
    <scope>NUCLEOTIDE SEQUENCE</scope>
    <source>
        <strain evidence="12">23406</strain>
    </source>
</reference>
<evidence type="ECO:0000313" key="13">
    <source>
        <dbReference type="Proteomes" id="UP000886891"/>
    </source>
</evidence>
<dbReference type="GO" id="GO:0008033">
    <property type="term" value="P:tRNA processing"/>
    <property type="evidence" value="ECO:0007669"/>
    <property type="project" value="UniProtKB-KW"/>
</dbReference>
<dbReference type="InterPro" id="IPR043519">
    <property type="entry name" value="NT_sf"/>
</dbReference>
<dbReference type="CDD" id="cd05398">
    <property type="entry name" value="NT_ClassII-CCAase"/>
    <property type="match status" value="1"/>
</dbReference>
<dbReference type="Pfam" id="PF12627">
    <property type="entry name" value="PolyA_pol_RNAbd"/>
    <property type="match status" value="1"/>
</dbReference>
<evidence type="ECO:0000256" key="2">
    <source>
        <dbReference type="ARBA" id="ARBA00022679"/>
    </source>
</evidence>
<dbReference type="InterPro" id="IPR006674">
    <property type="entry name" value="HD_domain"/>
</dbReference>
<name>A0A9D1NCW1_9FIRM</name>
<sequence length="443" mass="49380">MKVPATLKKLADLFPVPLYVVGGAVRDELLGYPPKDYDIASELPTDAVIALCRENGIAAVTINRRLGTLRLKADGDSYEYTTFRTDCYAGDGSHLPIGVRFTREMMEDALRRDFTVNAIYYDVKADRYVDLTGGRVDLQTRLIRATRAPESVIAEDALRILRMVRFAVSLDFEMEIGLYEAAKKLSPSLASISPERIREEFDKILIADTFYGVKGAHIRGLRLLVAIGAMEYVVPELLEGIGVEQRPDYHKYDVFGHILKTVELSPPAIRLAAVMHDIAKPRLKAETGTMAGHAEAGGEFARRRMSHLCYSNAEISRVVKLVEGHMFDLKGDASEKTVRTYIQKNAKLLDDLIALKNADHLGGGRLSGKSPSAERLERTRQAMREEGVPFSVAELQVGGEDLIALDVPREKRGRLLEALLEETTVDRGLLTREGQLNYLKKHR</sequence>
<keyword evidence="7" id="KW-0460">Magnesium</keyword>
<dbReference type="GO" id="GO:0000166">
    <property type="term" value="F:nucleotide binding"/>
    <property type="evidence" value="ECO:0007669"/>
    <property type="project" value="UniProtKB-KW"/>
</dbReference>
<organism evidence="12 13">
    <name type="scientific">Candidatus Stercoripulliclostridium merdipullorum</name>
    <dbReference type="NCBI Taxonomy" id="2840952"/>
    <lineage>
        <taxon>Bacteria</taxon>
        <taxon>Bacillati</taxon>
        <taxon>Bacillota</taxon>
        <taxon>Clostridia</taxon>
        <taxon>Eubacteriales</taxon>
        <taxon>Candidatus Stercoripulliclostridium</taxon>
    </lineage>
</organism>
<evidence type="ECO:0000259" key="10">
    <source>
        <dbReference type="Pfam" id="PF01966"/>
    </source>
</evidence>
<comment type="caution">
    <text evidence="12">The sequence shown here is derived from an EMBL/GenBank/DDBJ whole genome shotgun (WGS) entry which is preliminary data.</text>
</comment>
<keyword evidence="3" id="KW-0819">tRNA processing</keyword>
<dbReference type="PANTHER" id="PTHR46173">
    <property type="entry name" value="CCA TRNA NUCLEOTIDYLTRANSFERASE 1, MITOCHONDRIAL"/>
    <property type="match status" value="1"/>
</dbReference>
<dbReference type="GO" id="GO:0000049">
    <property type="term" value="F:tRNA binding"/>
    <property type="evidence" value="ECO:0007669"/>
    <property type="project" value="TreeGrafter"/>
</dbReference>
<reference evidence="12" key="2">
    <citation type="journal article" date="2021" name="PeerJ">
        <title>Extensive microbial diversity within the chicken gut microbiome revealed by metagenomics and culture.</title>
        <authorList>
            <person name="Gilroy R."/>
            <person name="Ravi A."/>
            <person name="Getino M."/>
            <person name="Pursley I."/>
            <person name="Horton D.L."/>
            <person name="Alikhan N.F."/>
            <person name="Baker D."/>
            <person name="Gharbi K."/>
            <person name="Hall N."/>
            <person name="Watson M."/>
            <person name="Adriaenssens E.M."/>
            <person name="Foster-Nyarko E."/>
            <person name="Jarju S."/>
            <person name="Secka A."/>
            <person name="Antonio M."/>
            <person name="Oren A."/>
            <person name="Chaudhuri R.R."/>
            <person name="La Ragione R."/>
            <person name="Hildebrand F."/>
            <person name="Pallen M.J."/>
        </authorList>
    </citation>
    <scope>NUCLEOTIDE SEQUENCE</scope>
    <source>
        <strain evidence="12">23406</strain>
    </source>
</reference>
<dbReference type="Pfam" id="PF01743">
    <property type="entry name" value="PolyA_pol"/>
    <property type="match status" value="1"/>
</dbReference>
<evidence type="ECO:0000256" key="4">
    <source>
        <dbReference type="ARBA" id="ARBA00022695"/>
    </source>
</evidence>
<evidence type="ECO:0000256" key="3">
    <source>
        <dbReference type="ARBA" id="ARBA00022694"/>
    </source>
</evidence>
<dbReference type="GO" id="GO:0046872">
    <property type="term" value="F:metal ion binding"/>
    <property type="evidence" value="ECO:0007669"/>
    <property type="project" value="UniProtKB-KW"/>
</dbReference>
<evidence type="ECO:0000256" key="8">
    <source>
        <dbReference type="RuleBase" id="RU003953"/>
    </source>
</evidence>
<comment type="cofactor">
    <cofactor evidence="1">
        <name>Mg(2+)</name>
        <dbReference type="ChEBI" id="CHEBI:18420"/>
    </cofactor>
</comment>
<comment type="similarity">
    <text evidence="8">Belongs to the tRNA nucleotidyltransferase/poly(A) polymerase family.</text>
</comment>
<dbReference type="GO" id="GO:0016779">
    <property type="term" value="F:nucleotidyltransferase activity"/>
    <property type="evidence" value="ECO:0007669"/>
    <property type="project" value="UniProtKB-KW"/>
</dbReference>
<keyword evidence="4" id="KW-0548">Nucleotidyltransferase</keyword>
<feature type="domain" description="Poly A polymerase head" evidence="9">
    <location>
        <begin position="18"/>
        <end position="144"/>
    </location>
</feature>
<protein>
    <submittedName>
        <fullName evidence="12">CCA tRNA nucleotidyltransferase</fullName>
    </submittedName>
</protein>
<evidence type="ECO:0000256" key="1">
    <source>
        <dbReference type="ARBA" id="ARBA00001946"/>
    </source>
</evidence>
<dbReference type="InterPro" id="IPR032828">
    <property type="entry name" value="PolyA_RNA-bd"/>
</dbReference>
<dbReference type="Pfam" id="PF01966">
    <property type="entry name" value="HD"/>
    <property type="match status" value="1"/>
</dbReference>
<dbReference type="SUPFAM" id="SSF81891">
    <property type="entry name" value="Poly A polymerase C-terminal region-like"/>
    <property type="match status" value="1"/>
</dbReference>
<evidence type="ECO:0000256" key="7">
    <source>
        <dbReference type="ARBA" id="ARBA00022842"/>
    </source>
</evidence>
<dbReference type="Proteomes" id="UP000886891">
    <property type="component" value="Unassembled WGS sequence"/>
</dbReference>
<dbReference type="Gene3D" id="1.10.3090.10">
    <property type="entry name" value="cca-adding enzyme, domain 2"/>
    <property type="match status" value="1"/>
</dbReference>
<evidence type="ECO:0000313" key="12">
    <source>
        <dbReference type="EMBL" id="HIV00782.1"/>
    </source>
</evidence>
<accession>A0A9D1NCW1</accession>
<dbReference type="AlphaFoldDB" id="A0A9D1NCW1"/>
<dbReference type="PANTHER" id="PTHR46173:SF1">
    <property type="entry name" value="CCA TRNA NUCLEOTIDYLTRANSFERASE 1, MITOCHONDRIAL"/>
    <property type="match status" value="1"/>
</dbReference>
<evidence type="ECO:0000256" key="6">
    <source>
        <dbReference type="ARBA" id="ARBA00022741"/>
    </source>
</evidence>
<gene>
    <name evidence="12" type="ORF">IAB14_06700</name>
</gene>
<dbReference type="SUPFAM" id="SSF81301">
    <property type="entry name" value="Nucleotidyltransferase"/>
    <property type="match status" value="1"/>
</dbReference>
<dbReference type="InterPro" id="IPR050264">
    <property type="entry name" value="Bact_CCA-adding_enz_type3_sf"/>
</dbReference>
<dbReference type="EMBL" id="DVOH01000054">
    <property type="protein sequence ID" value="HIV00782.1"/>
    <property type="molecule type" value="Genomic_DNA"/>
</dbReference>
<evidence type="ECO:0000259" key="11">
    <source>
        <dbReference type="Pfam" id="PF12627"/>
    </source>
</evidence>
<keyword evidence="5" id="KW-0479">Metal-binding</keyword>
<evidence type="ECO:0000256" key="5">
    <source>
        <dbReference type="ARBA" id="ARBA00022723"/>
    </source>
</evidence>
<keyword evidence="2 8" id="KW-0808">Transferase</keyword>
<keyword evidence="8" id="KW-0694">RNA-binding</keyword>
<feature type="domain" description="HD" evidence="10">
    <location>
        <begin position="264"/>
        <end position="350"/>
    </location>
</feature>
<proteinExistence type="inferred from homology"/>